<protein>
    <recommendedName>
        <fullName evidence="8">CorA-like Mg2+ transporter protein</fullName>
    </recommendedName>
</protein>
<organism evidence="6 7">
    <name type="scientific">Byssochlamys spectabilis (strain No. 5 / NBRC 109023)</name>
    <name type="common">Paecilomyces variotii</name>
    <dbReference type="NCBI Taxonomy" id="1356009"/>
    <lineage>
        <taxon>Eukaryota</taxon>
        <taxon>Fungi</taxon>
        <taxon>Dikarya</taxon>
        <taxon>Ascomycota</taxon>
        <taxon>Pezizomycotina</taxon>
        <taxon>Eurotiomycetes</taxon>
        <taxon>Eurotiomycetidae</taxon>
        <taxon>Eurotiales</taxon>
        <taxon>Thermoascaceae</taxon>
        <taxon>Paecilomyces</taxon>
    </lineage>
</organism>
<keyword evidence="2 5" id="KW-0812">Transmembrane</keyword>
<reference evidence="7" key="1">
    <citation type="journal article" date="2014" name="Genome Announc.">
        <title>Draft genome sequence of the formaldehyde-resistant fungus Byssochlamys spectabilis No. 5 (anamorph Paecilomyces variotii No. 5) (NBRC109023).</title>
        <authorList>
            <person name="Oka T."/>
            <person name="Ekino K."/>
            <person name="Fukuda K."/>
            <person name="Nomura Y."/>
        </authorList>
    </citation>
    <scope>NUCLEOTIDE SEQUENCE [LARGE SCALE GENOMIC DNA]</scope>
    <source>
        <strain evidence="7">No. 5 / NBRC 109023</strain>
    </source>
</reference>
<evidence type="ECO:0000256" key="2">
    <source>
        <dbReference type="ARBA" id="ARBA00022692"/>
    </source>
</evidence>
<sequence length="529" mass="61337">MEQRLAQHGSYLDQANKLRDRFPCLNQFFADWYRFAPDKLPRPPVQGPAISRGRVGVLEFVREKQPQFVDLSDPTDLRDYLNGDYPRTPCKNRLFLLEDLDETHLELLGAALSINPLVLADHLFAYHFSQNHTVSHRTLPSLTDPTKSFTLRYYELRETDDRRAEMQTYGRRTFSRASRQIERWQDLPRRPGRGETYVDVVRHNVSFWCDERPSGVEDKRKLQKAWNGKSTSIILVDPPIASRPAAEKGYYYVLDKKGDQVLWRSQIQWSVPYRIGYSDVRQLQSNQDYIAPSRMSMFDDIVFYWQQANSDEVASVFENCVNTTLFVHRIVASYWLEFLDLQLKTLSTVDLTSKQRRVASAGKVVSTREWKRELDFYNERLSLLGLLQRRLMWYEQEMLLNLERLGLRPDGASYEVAGNTAPLSLHAAEQDFKTIFYELKLHKSRADNLLGIVTDSINLSNAMRSLHDTRFGMQLSIVGAIFFPVTLVAAVFSMGGDYLPGSKNFWIPWVVAVPLVAILIIMIWQSRRS</sequence>
<evidence type="ECO:0000256" key="3">
    <source>
        <dbReference type="ARBA" id="ARBA00022989"/>
    </source>
</evidence>
<dbReference type="HOGENOM" id="CLU_021383_0_0_1"/>
<comment type="caution">
    <text evidence="6">The sequence shown here is derived from an EMBL/GenBank/DDBJ whole genome shotgun (WGS) entry which is preliminary data.</text>
</comment>
<dbReference type="eggNOG" id="ENOG502SMU8">
    <property type="taxonomic scope" value="Eukaryota"/>
</dbReference>
<evidence type="ECO:0000256" key="4">
    <source>
        <dbReference type="ARBA" id="ARBA00023136"/>
    </source>
</evidence>
<evidence type="ECO:0008006" key="8">
    <source>
        <dbReference type="Google" id="ProtNLM"/>
    </source>
</evidence>
<keyword evidence="3 5" id="KW-1133">Transmembrane helix</keyword>
<gene>
    <name evidence="6" type="ORF">PVAR5_5303</name>
</gene>
<accession>V5G6Z7</accession>
<dbReference type="AlphaFoldDB" id="V5G6Z7"/>
<feature type="transmembrane region" description="Helical" evidence="5">
    <location>
        <begin position="506"/>
        <end position="524"/>
    </location>
</feature>
<dbReference type="InParanoid" id="V5G6Z7"/>
<evidence type="ECO:0000256" key="1">
    <source>
        <dbReference type="ARBA" id="ARBA00004141"/>
    </source>
</evidence>
<dbReference type="InterPro" id="IPR045863">
    <property type="entry name" value="CorA_TM1_TM2"/>
</dbReference>
<name>V5G6Z7_BYSSN</name>
<keyword evidence="4 5" id="KW-0472">Membrane</keyword>
<dbReference type="GO" id="GO:0016020">
    <property type="term" value="C:membrane"/>
    <property type="evidence" value="ECO:0007669"/>
    <property type="project" value="UniProtKB-SubCell"/>
</dbReference>
<dbReference type="SUPFAM" id="SSF144083">
    <property type="entry name" value="Magnesium transport protein CorA, transmembrane region"/>
    <property type="match status" value="1"/>
</dbReference>
<dbReference type="Proteomes" id="UP000018001">
    <property type="component" value="Unassembled WGS sequence"/>
</dbReference>
<dbReference type="Gene3D" id="1.20.58.340">
    <property type="entry name" value="Magnesium transport protein CorA, transmembrane region"/>
    <property type="match status" value="1"/>
</dbReference>
<proteinExistence type="predicted"/>
<evidence type="ECO:0000256" key="5">
    <source>
        <dbReference type="SAM" id="Phobius"/>
    </source>
</evidence>
<evidence type="ECO:0000313" key="7">
    <source>
        <dbReference type="Proteomes" id="UP000018001"/>
    </source>
</evidence>
<dbReference type="EMBL" id="BAUL01000171">
    <property type="protein sequence ID" value="GAD96642.1"/>
    <property type="molecule type" value="Genomic_DNA"/>
</dbReference>
<dbReference type="OrthoDB" id="3231000at2759"/>
<comment type="subcellular location">
    <subcellularLocation>
        <location evidence="1">Membrane</location>
        <topology evidence="1">Multi-pass membrane protein</topology>
    </subcellularLocation>
</comment>
<evidence type="ECO:0000313" key="6">
    <source>
        <dbReference type="EMBL" id="GAD96642.1"/>
    </source>
</evidence>
<feature type="transmembrane region" description="Helical" evidence="5">
    <location>
        <begin position="471"/>
        <end position="494"/>
    </location>
</feature>
<keyword evidence="7" id="KW-1185">Reference proteome</keyword>